<keyword evidence="4" id="KW-1185">Reference proteome</keyword>
<dbReference type="Pfam" id="PF13439">
    <property type="entry name" value="Glyco_transf_4"/>
    <property type="match status" value="1"/>
</dbReference>
<dbReference type="EMBL" id="QSLN01000014">
    <property type="protein sequence ID" value="RDV81844.1"/>
    <property type="molecule type" value="Genomic_DNA"/>
</dbReference>
<feature type="domain" description="Glycosyltransferase subfamily 4-like N-terminal" evidence="2">
    <location>
        <begin position="13"/>
        <end position="181"/>
    </location>
</feature>
<dbReference type="PANTHER" id="PTHR12526">
    <property type="entry name" value="GLYCOSYLTRANSFERASE"/>
    <property type="match status" value="1"/>
</dbReference>
<evidence type="ECO:0000313" key="4">
    <source>
        <dbReference type="Proteomes" id="UP000256329"/>
    </source>
</evidence>
<evidence type="ECO:0000313" key="3">
    <source>
        <dbReference type="EMBL" id="RDV81844.1"/>
    </source>
</evidence>
<accession>A0A3D8P3M6</accession>
<dbReference type="InterPro" id="IPR001296">
    <property type="entry name" value="Glyco_trans_1"/>
</dbReference>
<proteinExistence type="predicted"/>
<dbReference type="SUPFAM" id="SSF53756">
    <property type="entry name" value="UDP-Glycosyltransferase/glycogen phosphorylase"/>
    <property type="match status" value="1"/>
</dbReference>
<evidence type="ECO:0000259" key="1">
    <source>
        <dbReference type="Pfam" id="PF00534"/>
    </source>
</evidence>
<evidence type="ECO:0000259" key="2">
    <source>
        <dbReference type="Pfam" id="PF13439"/>
    </source>
</evidence>
<comment type="caution">
    <text evidence="3">The sequence shown here is derived from an EMBL/GenBank/DDBJ whole genome shotgun (WGS) entry which is preliminary data.</text>
</comment>
<reference evidence="3 4" key="1">
    <citation type="submission" date="2018-08" db="EMBL/GenBank/DDBJ databases">
        <title>Form III RuBisCO-mediated autotrophy in Thermodesulfobium bacteria.</title>
        <authorList>
            <person name="Toshchakov S.V."/>
            <person name="Kublanov I.V."/>
            <person name="Frolov E."/>
            <person name="Bonch-Osmolovskaya E.A."/>
            <person name="Tourova T.P."/>
            <person name="Chernych N.A."/>
            <person name="Lebedinsky A.V."/>
        </authorList>
    </citation>
    <scope>NUCLEOTIDE SEQUENCE [LARGE SCALE GENOMIC DNA]</scope>
    <source>
        <strain evidence="3 4">SR</strain>
    </source>
</reference>
<keyword evidence="3" id="KW-0808">Transferase</keyword>
<feature type="domain" description="Glycosyl transferase family 1" evidence="1">
    <location>
        <begin position="205"/>
        <end position="356"/>
    </location>
</feature>
<dbReference type="Gene3D" id="3.40.50.2000">
    <property type="entry name" value="Glycogen Phosphorylase B"/>
    <property type="match status" value="2"/>
</dbReference>
<dbReference type="AlphaFoldDB" id="A0A3D8P3M6"/>
<name>A0A3D8P3M6_9THEO</name>
<protein>
    <submittedName>
        <fullName evidence="3">Glycosyltransferase family 1 protein</fullName>
    </submittedName>
</protein>
<dbReference type="CDD" id="cd03794">
    <property type="entry name" value="GT4_WbuB-like"/>
    <property type="match status" value="1"/>
</dbReference>
<sequence length="379" mass="42197">MRVLLTYSLVGRGGDAIQVLEIAQAFRNLGHDVELLGPTPIRPYDFSTPAGQLRNLARRLPWWAKDSIELAFQWRLTHMATRLLALKRFDLIFHRATIYDFVGNCLVQSSGTPVVAYLDAPFSLERAFYGMGYFVPLHSCCMRRLGRAAHLVVTVSSASKDYYVQLGIPEHKILVLPNGVSSQLLKRGIELARAHPPFSDSRLCTIGFVGSLSRWHRVDFLLQALSNLEDHYRVTIVGYGAEYARLRALAESLGVAERVSWLGALPHDKAFQEIAKFDVAVLPGTLPTGAPIKLLEYAALARPIVAPDLPNLRELFGSGEICFVPPETPQALADAIRSLHNLPEKARQLGRAAQERVRKYTWERLVQKLLGALSETLAP</sequence>
<dbReference type="Pfam" id="PF00534">
    <property type="entry name" value="Glycos_transf_1"/>
    <property type="match status" value="1"/>
</dbReference>
<organism evidence="3 4">
    <name type="scientific">Ammonifex thiophilus</name>
    <dbReference type="NCBI Taxonomy" id="444093"/>
    <lineage>
        <taxon>Bacteria</taxon>
        <taxon>Bacillati</taxon>
        <taxon>Bacillota</taxon>
        <taxon>Clostridia</taxon>
        <taxon>Thermoanaerobacterales</taxon>
        <taxon>Thermoanaerobacteraceae</taxon>
        <taxon>Ammonifex</taxon>
    </lineage>
</organism>
<dbReference type="Proteomes" id="UP000256329">
    <property type="component" value="Unassembled WGS sequence"/>
</dbReference>
<dbReference type="InterPro" id="IPR028098">
    <property type="entry name" value="Glyco_trans_4-like_N"/>
</dbReference>
<dbReference type="OrthoDB" id="9765330at2"/>
<dbReference type="RefSeq" id="WP_115793100.1">
    <property type="nucleotide sequence ID" value="NZ_QSLN01000014.1"/>
</dbReference>
<gene>
    <name evidence="3" type="ORF">DXX99_08715</name>
</gene>
<dbReference type="GO" id="GO:0016740">
    <property type="term" value="F:transferase activity"/>
    <property type="evidence" value="ECO:0007669"/>
    <property type="project" value="UniProtKB-KW"/>
</dbReference>